<organism evidence="1 2">
    <name type="scientific">Azospirillum baldaniorum</name>
    <dbReference type="NCBI Taxonomy" id="1064539"/>
    <lineage>
        <taxon>Bacteria</taxon>
        <taxon>Pseudomonadati</taxon>
        <taxon>Pseudomonadota</taxon>
        <taxon>Alphaproteobacteria</taxon>
        <taxon>Rhodospirillales</taxon>
        <taxon>Azospirillaceae</taxon>
        <taxon>Azospirillum</taxon>
    </lineage>
</organism>
<name>A0A9P1JSL9_9PROT</name>
<evidence type="ECO:0000313" key="2">
    <source>
        <dbReference type="Proteomes" id="UP000007319"/>
    </source>
</evidence>
<accession>A0A9P1JSL9</accession>
<dbReference type="Proteomes" id="UP000007319">
    <property type="component" value="Chromosome"/>
</dbReference>
<evidence type="ECO:0000313" key="1">
    <source>
        <dbReference type="EMBL" id="CCC98992.1"/>
    </source>
</evidence>
<dbReference type="EMBL" id="HE577327">
    <property type="protein sequence ID" value="CCC98992.1"/>
    <property type="molecule type" value="Genomic_DNA"/>
</dbReference>
<proteinExistence type="predicted"/>
<dbReference type="KEGG" id="abs:AZOBR_180062"/>
<gene>
    <name evidence="1" type="ORF">AZOBR_180062</name>
</gene>
<dbReference type="AlphaFoldDB" id="A0A9P1JSL9"/>
<protein>
    <submittedName>
        <fullName evidence="1">Uncharacterized protein</fullName>
    </submittedName>
</protein>
<keyword evidence="2" id="KW-1185">Reference proteome</keyword>
<reference evidence="1 2" key="1">
    <citation type="journal article" date="2011" name="PLoS Genet.">
        <title>Azospirillum genomes reveal transition of bacteria from aquatic to terrestrial environments.</title>
        <authorList>
            <person name="Wisniewski-Dye F."/>
            <person name="Borziak K."/>
            <person name="Khalsa-Moyers G."/>
            <person name="Alexandre G."/>
            <person name="Sukharnikov L.O."/>
            <person name="Wuichet K."/>
            <person name="Hurst G.B."/>
            <person name="McDonald W.H."/>
            <person name="Robertson J.S."/>
            <person name="Barbe V."/>
            <person name="Calteau A."/>
            <person name="Rouy Z."/>
            <person name="Mangenot S."/>
            <person name="Prigent-Combaret C."/>
            <person name="Normand P."/>
            <person name="Boyer M."/>
            <person name="Siguier P."/>
            <person name="Dessaux Y."/>
            <person name="Elmerich C."/>
            <person name="Condemine G."/>
            <person name="Krishnen G."/>
            <person name="Kennedy I."/>
            <person name="Paterson A.H."/>
            <person name="Gonzalez V."/>
            <person name="Mavingui P."/>
            <person name="Zhulin I.B."/>
        </authorList>
    </citation>
    <scope>NUCLEOTIDE SEQUENCE [LARGE SCALE GENOMIC DNA]</scope>
    <source>
        <strain evidence="1 2">Sp245</strain>
    </source>
</reference>
<sequence>MTRIDHTNALLRLITPAL</sequence>